<keyword evidence="16" id="KW-1185">Reference proteome</keyword>
<dbReference type="Pfam" id="PF08030">
    <property type="entry name" value="NAD_binding_6"/>
    <property type="match status" value="1"/>
</dbReference>
<feature type="compositionally biased region" description="Polar residues" evidence="10">
    <location>
        <begin position="1"/>
        <end position="26"/>
    </location>
</feature>
<feature type="compositionally biased region" description="Basic and acidic residues" evidence="10">
    <location>
        <begin position="1080"/>
        <end position="1091"/>
    </location>
</feature>
<feature type="domain" description="FAD-binding FR-type" evidence="13">
    <location>
        <begin position="877"/>
        <end position="1005"/>
    </location>
</feature>
<evidence type="ECO:0000256" key="3">
    <source>
        <dbReference type="ARBA" id="ARBA00022692"/>
    </source>
</evidence>
<dbReference type="Proteomes" id="UP000095300">
    <property type="component" value="Unassembled WGS sequence"/>
</dbReference>
<name>A0A1I8PML8_STOCA</name>
<dbReference type="InterPro" id="IPR002048">
    <property type="entry name" value="EF_hand_dom"/>
</dbReference>
<evidence type="ECO:0000256" key="9">
    <source>
        <dbReference type="ARBA" id="ARBA00023136"/>
    </source>
</evidence>
<dbReference type="PROSITE" id="PS00018">
    <property type="entry name" value="EF_HAND_1"/>
    <property type="match status" value="2"/>
</dbReference>
<dbReference type="Gene3D" id="2.40.30.10">
    <property type="entry name" value="Translation factors"/>
    <property type="match status" value="1"/>
</dbReference>
<keyword evidence="9 11" id="KW-0472">Membrane</keyword>
<feature type="compositionally biased region" description="Polar residues" evidence="10">
    <location>
        <begin position="217"/>
        <end position="233"/>
    </location>
</feature>
<dbReference type="PANTHER" id="PTHR11972">
    <property type="entry name" value="NADPH OXIDASE"/>
    <property type="match status" value="1"/>
</dbReference>
<dbReference type="EnsemblMetazoa" id="SCAU009465-RG">
    <property type="protein sequence ID" value="SCAU009465-PG"/>
    <property type="gene ID" value="SCAU009465"/>
</dbReference>
<dbReference type="GO" id="GO:0016175">
    <property type="term" value="F:superoxide-generating NAD(P)H oxidase activity"/>
    <property type="evidence" value="ECO:0007669"/>
    <property type="project" value="TreeGrafter"/>
</dbReference>
<dbReference type="CDD" id="cd06186">
    <property type="entry name" value="NOX_Duox_like_FAD_NADP"/>
    <property type="match status" value="2"/>
</dbReference>
<dbReference type="EnsemblMetazoa" id="SCAU009465-RC">
    <property type="protein sequence ID" value="SCAU009465-PC"/>
    <property type="gene ID" value="SCAU009465"/>
</dbReference>
<dbReference type="InterPro" id="IPR017927">
    <property type="entry name" value="FAD-bd_FR_type"/>
</dbReference>
<comment type="subcellular location">
    <subcellularLocation>
        <location evidence="1">Membrane</location>
        <topology evidence="1">Multi-pass membrane protein</topology>
    </subcellularLocation>
</comment>
<evidence type="ECO:0008006" key="17">
    <source>
        <dbReference type="Google" id="ProtNLM"/>
    </source>
</evidence>
<evidence type="ECO:0000256" key="11">
    <source>
        <dbReference type="SAM" id="Phobius"/>
    </source>
</evidence>
<dbReference type="GO" id="GO:0042554">
    <property type="term" value="P:superoxide anion generation"/>
    <property type="evidence" value="ECO:0007669"/>
    <property type="project" value="TreeGrafter"/>
</dbReference>
<evidence type="ECO:0000256" key="7">
    <source>
        <dbReference type="ARBA" id="ARBA00022989"/>
    </source>
</evidence>
<dbReference type="InterPro" id="IPR018247">
    <property type="entry name" value="EF_Hand_1_Ca_BS"/>
</dbReference>
<dbReference type="Pfam" id="PF00036">
    <property type="entry name" value="EF-hand_1"/>
    <property type="match status" value="1"/>
</dbReference>
<evidence type="ECO:0000256" key="2">
    <source>
        <dbReference type="ARBA" id="ARBA00022630"/>
    </source>
</evidence>
<dbReference type="SUPFAM" id="SSF47473">
    <property type="entry name" value="EF-hand"/>
    <property type="match status" value="2"/>
</dbReference>
<dbReference type="SUPFAM" id="SSF52343">
    <property type="entry name" value="Ferredoxin reductase-like, C-terminal NADP-linked domain"/>
    <property type="match status" value="1"/>
</dbReference>
<feature type="domain" description="EF-hand" evidence="12">
    <location>
        <begin position="429"/>
        <end position="464"/>
    </location>
</feature>
<dbReference type="InterPro" id="IPR039261">
    <property type="entry name" value="FNR_nucleotide-bd"/>
</dbReference>
<accession>A0A1I8PML8</accession>
<dbReference type="PANTHER" id="PTHR11972:SF58">
    <property type="entry name" value="NADPH OXIDASE 5"/>
    <property type="match status" value="1"/>
</dbReference>
<feature type="domain" description="EF-hand" evidence="12">
    <location>
        <begin position="504"/>
        <end position="539"/>
    </location>
</feature>
<evidence type="ECO:0000256" key="6">
    <source>
        <dbReference type="ARBA" id="ARBA00022857"/>
    </source>
</evidence>
<protein>
    <recommendedName>
        <fullName evidence="17">NADPH oxidase 5</fullName>
    </recommendedName>
</protein>
<dbReference type="PRINTS" id="PR00450">
    <property type="entry name" value="RECOVERIN"/>
</dbReference>
<feature type="region of interest" description="Disordered" evidence="10">
    <location>
        <begin position="153"/>
        <end position="298"/>
    </location>
</feature>
<dbReference type="InterPro" id="IPR050369">
    <property type="entry name" value="RBOH/FRE"/>
</dbReference>
<dbReference type="EnsemblMetazoa" id="SCAU009465-RH">
    <property type="protein sequence ID" value="SCAU009465-PH"/>
    <property type="gene ID" value="SCAU009465"/>
</dbReference>
<dbReference type="Pfam" id="PF08022">
    <property type="entry name" value="FAD_binding_8"/>
    <property type="match status" value="1"/>
</dbReference>
<dbReference type="EnsemblMetazoa" id="SCAU009465-RB">
    <property type="protein sequence ID" value="SCAU009465-PB"/>
    <property type="gene ID" value="SCAU009465"/>
</dbReference>
<dbReference type="Pfam" id="PF01794">
    <property type="entry name" value="Ferric_reduct"/>
    <property type="match status" value="1"/>
</dbReference>
<reference evidence="14 16" key="1">
    <citation type="submission" date="2015-05" db="EMBL/GenBank/DDBJ databases">
        <authorList>
            <person name="Wilson R.K."/>
            <person name="Warren W.C."/>
            <person name="Olafson P."/>
        </authorList>
    </citation>
    <scope>NUCLEOTIDE SEQUENCE [LARGE SCALE GENOMIC DNA]</scope>
    <source>
        <strain evidence="14 16">USDA</strain>
    </source>
</reference>
<organism evidence="15 16">
    <name type="scientific">Stomoxys calcitrans</name>
    <name type="common">Stable fly</name>
    <name type="synonym">Conops calcitrans</name>
    <dbReference type="NCBI Taxonomy" id="35570"/>
    <lineage>
        <taxon>Eukaryota</taxon>
        <taxon>Metazoa</taxon>
        <taxon>Ecdysozoa</taxon>
        <taxon>Arthropoda</taxon>
        <taxon>Hexapoda</taxon>
        <taxon>Insecta</taxon>
        <taxon>Pterygota</taxon>
        <taxon>Neoptera</taxon>
        <taxon>Endopterygota</taxon>
        <taxon>Diptera</taxon>
        <taxon>Brachycera</taxon>
        <taxon>Muscomorpha</taxon>
        <taxon>Muscoidea</taxon>
        <taxon>Muscidae</taxon>
        <taxon>Stomoxys</taxon>
    </lineage>
</organism>
<evidence type="ECO:0000256" key="5">
    <source>
        <dbReference type="ARBA" id="ARBA00022837"/>
    </source>
</evidence>
<keyword evidence="6" id="KW-0521">NADP</keyword>
<dbReference type="EnsemblMetazoa" id="SCAU009465-RE">
    <property type="protein sequence ID" value="SCAU009465-PE"/>
    <property type="gene ID" value="SCAU009465"/>
</dbReference>
<keyword evidence="7 11" id="KW-1133">Transmembrane helix</keyword>
<dbReference type="FunFam" id="1.10.238.10:FF:000258">
    <property type="entry name" value="NADPH oxidase, isoform B"/>
    <property type="match status" value="1"/>
</dbReference>
<dbReference type="Gene3D" id="1.10.238.10">
    <property type="entry name" value="EF-hand"/>
    <property type="match status" value="2"/>
</dbReference>
<evidence type="ECO:0000256" key="4">
    <source>
        <dbReference type="ARBA" id="ARBA00022827"/>
    </source>
</evidence>
<dbReference type="PROSITE" id="PS50222">
    <property type="entry name" value="EF_HAND_2"/>
    <property type="match status" value="3"/>
</dbReference>
<dbReference type="InterPro" id="IPR017938">
    <property type="entry name" value="Riboflavin_synthase-like_b-brl"/>
</dbReference>
<evidence type="ECO:0000313" key="15">
    <source>
        <dbReference type="EnsemblMetazoa" id="SCAU009465-PG"/>
    </source>
</evidence>
<dbReference type="GO" id="GO:0006952">
    <property type="term" value="P:defense response"/>
    <property type="evidence" value="ECO:0007669"/>
    <property type="project" value="TreeGrafter"/>
</dbReference>
<dbReference type="GO" id="GO:0005509">
    <property type="term" value="F:calcium ion binding"/>
    <property type="evidence" value="ECO:0007669"/>
    <property type="project" value="InterPro"/>
</dbReference>
<keyword evidence="8" id="KW-0560">Oxidoreductase</keyword>
<dbReference type="SFLD" id="SFLDS00052">
    <property type="entry name" value="Ferric_Reductase_Domain"/>
    <property type="match status" value="1"/>
</dbReference>
<keyword evidence="2" id="KW-0285">Flavoprotein</keyword>
<gene>
    <name evidence="15" type="primary">106082653</name>
</gene>
<sequence length="1529" mass="173504">MENNYKLTINTNSEQHRGSVSSTNSLEVPATPTRSPKKVSFSDDLPIATANNEENGPHHSANLANTTAAHSSLNFASKTQSDKIMINNVYNNNNIKTTSDFVRHLSTSPEVNVEEVSAAEMQQSQELQNPVDFMLSQAAQYLEKLHGPATATATTAVPPSQQNSPTQESQHHKFKSSLNIDLNPSGLDPLSVIKIPTPPPSKSPSPPPAPAVLELNRVNSRSDSITASDMSTPSTMAARSMKSSSSSSESTTSMDPPYKPPRSSMVNGSSNGGSMPYNNNSSRPTLPHPPTSPSSDMQEISEEHAVKYMQPYNLNVDKNNCSSMELEAKRDKIRWLLISECSALLGEGKHTREGFRKLFLQEEFQKKLFHLFDLDGNGYLVQDRWIEHLKGRLTDDRQMDYAEQLESVAYVICGENSKITFKNFNEIWQARGILDKLYRLIDNDGTNSISTNQIMEFISHLTNSRPRTGFDKSSLARLEQLFRNTVGNEREIRREEFKKIVISKNPFFTERVFQIFDKDNSGSISLQEFIDAIQQFSGQSADDKIRFLFKVYDIDGDGLIQHKELHDVIRACMEENGMEFSEDQIEDLTTAMFEDADPYNRGEITYEALKNQLHKHGGLLENLSITIDRWLVPLGQEAPVSKSKSKLWNSIPIPHQLTPAYMRNNHVFVTYLFLYIAVNVCLFISRAIQYRASNGFVIVARACGQCLNFNCAWVLVLMLRHTLTYLRSRGLSTYLPVDNHIYLHKLTGIVISVLSLIHTVMHLFNFSIIVVNDPKINAGHYTIGEWLLTDRPGLFGLIPGCANPTGMALFIILLIMFICSQPFVRRKGSFEVFYWTHLLYIPFWILVLFHGPNFWKWFLVPGIIYIVERVLRFVWMRGDHGKTYISSGLLLPSKVIHLVIKRPYNFNFRPGDYVFVNIPVIANYEWHPFTISSAPEQEDYMWLHIRTVGEWTNRLYRYFEKEQQRLHKGDVIAHKQAIPTSSLLQISEENTRTASSTPQTDFLAQNLAKMQHSSSYDSGMVTKAMQEMQISPLRPPRHNYAPSKLATESISASHVEIMSQPTSSSDRIRSIKKSLQRTFSRKDQAPKEKRLSGHSNDGFMSDEYDVGGTTELGKRRKLKKFMLEKPPLEKSISLPDIGVKTKKRERTKALRTLGRSESERSFDETRVRRARLHSLGLAYMSPQNKSLAQSFRYMRNKPTIIAFKTPSIEESQPEYSTDQTDSVHTYNAIQAEEGRVPTGDKSENNEINDDKPEIVVSKPLEDHTHNYQKATTNTTTTNNRLGRFRRPTFLRSLSTSIKNRGSSGSLPANGTTNSGGKVTLDAGVLEIFIDGPYGAPSSHIFMAQHAVLIGTGIGVTPFASILQSIMHRYWKARHSCPRCLYEWASDIPKTVMNLRKVDFFWINRDQRSFEWFVNLLSQLEIEQAELGGAMERFLDMHMYITSALQRTDMKAVGLQLALDLLHEKGKRDLITGLKTRTNAGRPNWDKVFKQLQAQKKGKVTVFYCGPPQLAKTLRVKCDQYGFAFRKECF</sequence>
<dbReference type="InterPro" id="IPR011992">
    <property type="entry name" value="EF-hand-dom_pair"/>
</dbReference>
<keyword evidence="3 11" id="KW-0812">Transmembrane</keyword>
<dbReference type="VEuPathDB" id="VectorBase:SCAU009465"/>
<dbReference type="InterPro" id="IPR013112">
    <property type="entry name" value="FAD-bd_8"/>
</dbReference>
<dbReference type="SFLD" id="SFLDG01169">
    <property type="entry name" value="NADPH_oxidase_subgroup_(NOX)"/>
    <property type="match status" value="1"/>
</dbReference>
<dbReference type="InterPro" id="IPR013130">
    <property type="entry name" value="Fe3_Rdtase_TM_dom"/>
</dbReference>
<feature type="region of interest" description="Disordered" evidence="10">
    <location>
        <begin position="1075"/>
        <end position="1102"/>
    </location>
</feature>
<dbReference type="SMART" id="SM00054">
    <property type="entry name" value="EFh"/>
    <property type="match status" value="4"/>
</dbReference>
<evidence type="ECO:0000313" key="16">
    <source>
        <dbReference type="Proteomes" id="UP000095300"/>
    </source>
</evidence>
<evidence type="ECO:0000256" key="1">
    <source>
        <dbReference type="ARBA" id="ARBA00004141"/>
    </source>
</evidence>
<evidence type="ECO:0000313" key="14">
    <source>
        <dbReference type="EnsemblMetazoa" id="SCAU009465-PE"/>
    </source>
</evidence>
<dbReference type="InterPro" id="IPR013121">
    <property type="entry name" value="Fe_red_NAD-bd_6"/>
</dbReference>
<feature type="compositionally biased region" description="Polar residues" evidence="10">
    <location>
        <begin position="157"/>
        <end position="168"/>
    </location>
</feature>
<feature type="transmembrane region" description="Helical" evidence="11">
    <location>
        <begin position="794"/>
        <end position="820"/>
    </location>
</feature>
<reference evidence="15" key="2">
    <citation type="submission" date="2020-05" db="UniProtKB">
        <authorList>
            <consortium name="EnsemblMetazoa"/>
        </authorList>
    </citation>
    <scope>IDENTIFICATION</scope>
    <source>
        <strain evidence="15">USDA</strain>
    </source>
</reference>
<feature type="transmembrane region" description="Helical" evidence="11">
    <location>
        <begin position="832"/>
        <end position="851"/>
    </location>
</feature>
<dbReference type="EnsemblMetazoa" id="SCAU009465-RA">
    <property type="protein sequence ID" value="SCAU009465-PA"/>
    <property type="gene ID" value="SCAU009465"/>
</dbReference>
<evidence type="ECO:0000256" key="10">
    <source>
        <dbReference type="SAM" id="MobiDB-lite"/>
    </source>
</evidence>
<dbReference type="Gene3D" id="3.40.50.80">
    <property type="entry name" value="Nucleotide-binding domain of ferredoxin-NADP reductase (FNR) module"/>
    <property type="match status" value="1"/>
</dbReference>
<dbReference type="OrthoDB" id="167398at2759"/>
<feature type="domain" description="EF-hand" evidence="12">
    <location>
        <begin position="540"/>
        <end position="575"/>
    </location>
</feature>
<dbReference type="Pfam" id="PF13202">
    <property type="entry name" value="EF-hand_5"/>
    <property type="match status" value="1"/>
</dbReference>
<proteinExistence type="predicted"/>
<dbReference type="GO" id="GO:0043020">
    <property type="term" value="C:NADPH oxidase complex"/>
    <property type="evidence" value="ECO:0007669"/>
    <property type="project" value="TreeGrafter"/>
</dbReference>
<keyword evidence="4" id="KW-0274">FAD</keyword>
<feature type="region of interest" description="Disordered" evidence="10">
    <location>
        <begin position="1"/>
        <end position="41"/>
    </location>
</feature>
<dbReference type="EnsemblMetazoa" id="SCAU009465-RD">
    <property type="protein sequence ID" value="SCAU009465-PD"/>
    <property type="gene ID" value="SCAU009465"/>
</dbReference>
<dbReference type="STRING" id="35570.A0A1I8PML8"/>
<dbReference type="FunFam" id="2.40.30.10:FF:000056">
    <property type="entry name" value="NADPH oxidase 5"/>
    <property type="match status" value="1"/>
</dbReference>
<dbReference type="PROSITE" id="PS51384">
    <property type="entry name" value="FAD_FR"/>
    <property type="match status" value="1"/>
</dbReference>
<dbReference type="CDD" id="cd00051">
    <property type="entry name" value="EFh"/>
    <property type="match status" value="2"/>
</dbReference>
<feature type="compositionally biased region" description="Low complexity" evidence="10">
    <location>
        <begin position="263"/>
        <end position="285"/>
    </location>
</feature>
<dbReference type="FunFam" id="3.40.50.80:FF:000012">
    <property type="entry name" value="NADPH oxidase, isoform B"/>
    <property type="match status" value="1"/>
</dbReference>
<feature type="transmembrane region" description="Helical" evidence="11">
    <location>
        <begin position="668"/>
        <end position="689"/>
    </location>
</feature>
<evidence type="ECO:0000259" key="13">
    <source>
        <dbReference type="PROSITE" id="PS51384"/>
    </source>
</evidence>
<evidence type="ECO:0000259" key="12">
    <source>
        <dbReference type="PROSITE" id="PS50222"/>
    </source>
</evidence>
<feature type="compositionally biased region" description="Pro residues" evidence="10">
    <location>
        <begin position="196"/>
        <end position="210"/>
    </location>
</feature>
<feature type="compositionally biased region" description="Low complexity" evidence="10">
    <location>
        <begin position="234"/>
        <end position="254"/>
    </location>
</feature>
<feature type="transmembrane region" description="Helical" evidence="11">
    <location>
        <begin position="749"/>
        <end position="771"/>
    </location>
</feature>
<keyword evidence="5" id="KW-0106">Calcium</keyword>
<evidence type="ECO:0000256" key="8">
    <source>
        <dbReference type="ARBA" id="ARBA00023002"/>
    </source>
</evidence>
<dbReference type="SUPFAM" id="SSF63380">
    <property type="entry name" value="Riboflavin synthase domain-like"/>
    <property type="match status" value="1"/>
</dbReference>